<keyword evidence="3" id="KW-1185">Reference proteome</keyword>
<dbReference type="EMBL" id="AP023359">
    <property type="protein sequence ID" value="BCJ66396.1"/>
    <property type="molecule type" value="Genomic_DNA"/>
</dbReference>
<name>A0A810MZ10_9ACTN</name>
<dbReference type="RefSeq" id="WP_212826481.1">
    <property type="nucleotide sequence ID" value="NZ_AP023359.1"/>
</dbReference>
<feature type="region of interest" description="Disordered" evidence="1">
    <location>
        <begin position="30"/>
        <end position="92"/>
    </location>
</feature>
<proteinExistence type="predicted"/>
<evidence type="ECO:0000256" key="1">
    <source>
        <dbReference type="SAM" id="MobiDB-lite"/>
    </source>
</evidence>
<gene>
    <name evidence="2" type="ORF">Prubr_34170</name>
</gene>
<feature type="compositionally biased region" description="Low complexity" evidence="1">
    <location>
        <begin position="55"/>
        <end position="68"/>
    </location>
</feature>
<dbReference type="Proteomes" id="UP000680866">
    <property type="component" value="Chromosome"/>
</dbReference>
<dbReference type="AlphaFoldDB" id="A0A810MZ10"/>
<accession>A0A810MZ10</accession>
<protein>
    <submittedName>
        <fullName evidence="2">Uncharacterized protein</fullName>
    </submittedName>
</protein>
<reference evidence="2" key="1">
    <citation type="submission" date="2020-08" db="EMBL/GenBank/DDBJ databases">
        <title>Whole genome shotgun sequence of Polymorphospora rubra NBRC 101157.</title>
        <authorList>
            <person name="Komaki H."/>
            <person name="Tamura T."/>
        </authorList>
    </citation>
    <scope>NUCLEOTIDE SEQUENCE</scope>
    <source>
        <strain evidence="2">NBRC 101157</strain>
    </source>
</reference>
<evidence type="ECO:0000313" key="2">
    <source>
        <dbReference type="EMBL" id="BCJ66396.1"/>
    </source>
</evidence>
<evidence type="ECO:0000313" key="3">
    <source>
        <dbReference type="Proteomes" id="UP000680866"/>
    </source>
</evidence>
<organism evidence="2 3">
    <name type="scientific">Polymorphospora rubra</name>
    <dbReference type="NCBI Taxonomy" id="338584"/>
    <lineage>
        <taxon>Bacteria</taxon>
        <taxon>Bacillati</taxon>
        <taxon>Actinomycetota</taxon>
        <taxon>Actinomycetes</taxon>
        <taxon>Micromonosporales</taxon>
        <taxon>Micromonosporaceae</taxon>
        <taxon>Polymorphospora</taxon>
    </lineage>
</organism>
<sequence>MLVLGIALLAGGLWTLVALRRGRWPFDVGAAPPRRPARQAPEFHHHPGTPGTSGGEPVRAAARPPEAAIYVPPPRGTVYGSGGSGTPPYGSP</sequence>
<dbReference type="KEGG" id="pry:Prubr_34170"/>